<keyword evidence="1" id="KW-0472">Membrane</keyword>
<gene>
    <name evidence="2" type="ORF">ACH24_02735</name>
</gene>
<dbReference type="AlphaFoldDB" id="A0AAC8VDJ6"/>
<dbReference type="EMBL" id="CP012505">
    <property type="protein sequence ID" value="ALB01646.1"/>
    <property type="molecule type" value="Genomic_DNA"/>
</dbReference>
<accession>A0AAC8VDJ6</accession>
<evidence type="ECO:0000313" key="3">
    <source>
        <dbReference type="Proteomes" id="UP000242800"/>
    </source>
</evidence>
<dbReference type="Proteomes" id="UP000242800">
    <property type="component" value="Chromosome"/>
</dbReference>
<feature type="transmembrane region" description="Helical" evidence="1">
    <location>
        <begin position="21"/>
        <end position="43"/>
    </location>
</feature>
<dbReference type="PANTHER" id="PTHR40278:SF1">
    <property type="entry name" value="DNA UTILIZATION PROTEIN HOFN"/>
    <property type="match status" value="1"/>
</dbReference>
<dbReference type="RefSeq" id="WP_064461062.1">
    <property type="nucleotide sequence ID" value="NZ_CP012505.1"/>
</dbReference>
<dbReference type="PANTHER" id="PTHR40278">
    <property type="entry name" value="DNA UTILIZATION PROTEIN HOFN"/>
    <property type="match status" value="1"/>
</dbReference>
<dbReference type="KEGG" id="fper:ACH24_02735"/>
<name>A0AAC8VDJ6_9GAMM</name>
<sequence>MKDLNFIRGRWRKKQLTYLGIDLGFMALVAFISMFILSIIFSWSSEEDMKVESYIQSQITKLNSQVAEYSAVKIQRDKLLDISTDLANIKASQYYILLGIEKISRAITDQLYITNVNYVSSSDKIILTGEVKDLKLLSIFMKNLEIEFRVKKVELKSLGSEKNGQRSFALEFKFGEGNVFKGRVLNDR</sequence>
<protein>
    <submittedName>
        <fullName evidence="2">Type IV pili associated protein</fullName>
    </submittedName>
</protein>
<keyword evidence="1" id="KW-1133">Transmembrane helix</keyword>
<evidence type="ECO:0000256" key="1">
    <source>
        <dbReference type="SAM" id="Phobius"/>
    </source>
</evidence>
<proteinExistence type="predicted"/>
<organism evidence="2 3">
    <name type="scientific">Francisella persica ATCC VR-331</name>
    <dbReference type="NCBI Taxonomy" id="1086726"/>
    <lineage>
        <taxon>Bacteria</taxon>
        <taxon>Pseudomonadati</taxon>
        <taxon>Pseudomonadota</taxon>
        <taxon>Gammaproteobacteria</taxon>
        <taxon>Thiotrichales</taxon>
        <taxon>Francisellaceae</taxon>
        <taxon>Francisella</taxon>
    </lineage>
</organism>
<dbReference type="InterPro" id="IPR052534">
    <property type="entry name" value="Extracell_DNA_Util/SecSys_Comp"/>
</dbReference>
<dbReference type="Pfam" id="PF05137">
    <property type="entry name" value="PilN"/>
    <property type="match status" value="1"/>
</dbReference>
<reference evidence="2 3" key="1">
    <citation type="journal article" date="2016" name="Int. J. Syst. Evol. Microbiol.">
        <title>Reclassification of Wolbachia persica as Francisella persica comb. nov. and emended description of the family Francisellaceae.</title>
        <authorList>
            <person name="Larson M.A."/>
            <person name="Nalbantoglu U."/>
            <person name="Sayood K."/>
            <person name="Zentz E.B."/>
            <person name="Cer R.Z."/>
            <person name="Iwen P.C."/>
            <person name="Francesconi S.C."/>
            <person name="Bishop-Lilly K.A."/>
            <person name="Mokashi V.P."/>
            <person name="Sjostedt A."/>
            <person name="Hinrichs S.H."/>
        </authorList>
    </citation>
    <scope>NUCLEOTIDE SEQUENCE [LARGE SCALE GENOMIC DNA]</scope>
    <source>
        <strain evidence="2 3">FSC845</strain>
    </source>
</reference>
<keyword evidence="3" id="KW-1185">Reference proteome</keyword>
<keyword evidence="1" id="KW-0812">Transmembrane</keyword>
<dbReference type="InterPro" id="IPR007813">
    <property type="entry name" value="PilN"/>
</dbReference>
<evidence type="ECO:0000313" key="2">
    <source>
        <dbReference type="EMBL" id="ALB01646.1"/>
    </source>
</evidence>